<dbReference type="Pfam" id="PF00071">
    <property type="entry name" value="Ras"/>
    <property type="match status" value="1"/>
</dbReference>
<dbReference type="PROSITE" id="PS51419">
    <property type="entry name" value="RAB"/>
    <property type="match status" value="1"/>
</dbReference>
<dbReference type="PROSITE" id="PS51421">
    <property type="entry name" value="RAS"/>
    <property type="match status" value="1"/>
</dbReference>
<dbReference type="SMART" id="SM00174">
    <property type="entry name" value="RHO"/>
    <property type="match status" value="1"/>
</dbReference>
<dbReference type="SMART" id="SM00173">
    <property type="entry name" value="RAS"/>
    <property type="match status" value="1"/>
</dbReference>
<dbReference type="Proteomes" id="UP001620645">
    <property type="component" value="Unassembled WGS sequence"/>
</dbReference>
<reference evidence="4 5" key="1">
    <citation type="submission" date="2024-10" db="EMBL/GenBank/DDBJ databases">
        <authorList>
            <person name="Kim D."/>
        </authorList>
    </citation>
    <scope>NUCLEOTIDE SEQUENCE [LARGE SCALE GENOMIC DNA]</scope>
    <source>
        <strain evidence="4">Taebaek</strain>
    </source>
</reference>
<accession>A0ABD2IHK3</accession>
<keyword evidence="5" id="KW-1185">Reference proteome</keyword>
<feature type="region of interest" description="Disordered" evidence="3">
    <location>
        <begin position="282"/>
        <end position="335"/>
    </location>
</feature>
<feature type="compositionally biased region" description="Basic and acidic residues" evidence="3">
    <location>
        <begin position="293"/>
        <end position="304"/>
    </location>
</feature>
<dbReference type="PRINTS" id="PR00449">
    <property type="entry name" value="RASTRNSFRMNG"/>
</dbReference>
<comment type="similarity">
    <text evidence="1">Belongs to the small GTPase superfamily. Rab family.</text>
</comment>
<dbReference type="GO" id="GO:0000166">
    <property type="term" value="F:nucleotide binding"/>
    <property type="evidence" value="ECO:0007669"/>
    <property type="project" value="UniProtKB-KW"/>
</dbReference>
<evidence type="ECO:0000313" key="5">
    <source>
        <dbReference type="Proteomes" id="UP001620645"/>
    </source>
</evidence>
<organism evidence="4 5">
    <name type="scientific">Heterodera schachtii</name>
    <name type="common">Sugarbeet cyst nematode worm</name>
    <name type="synonym">Tylenchus schachtii</name>
    <dbReference type="NCBI Taxonomy" id="97005"/>
    <lineage>
        <taxon>Eukaryota</taxon>
        <taxon>Metazoa</taxon>
        <taxon>Ecdysozoa</taxon>
        <taxon>Nematoda</taxon>
        <taxon>Chromadorea</taxon>
        <taxon>Rhabditida</taxon>
        <taxon>Tylenchina</taxon>
        <taxon>Tylenchomorpha</taxon>
        <taxon>Tylenchoidea</taxon>
        <taxon>Heteroderidae</taxon>
        <taxon>Heteroderinae</taxon>
        <taxon>Heterodera</taxon>
    </lineage>
</organism>
<evidence type="ECO:0000256" key="3">
    <source>
        <dbReference type="SAM" id="MobiDB-lite"/>
    </source>
</evidence>
<dbReference type="Gene3D" id="3.40.50.300">
    <property type="entry name" value="P-loop containing nucleotide triphosphate hydrolases"/>
    <property type="match status" value="1"/>
</dbReference>
<comment type="caution">
    <text evidence="4">The sequence shown here is derived from an EMBL/GenBank/DDBJ whole genome shotgun (WGS) entry which is preliminary data.</text>
</comment>
<evidence type="ECO:0000313" key="4">
    <source>
        <dbReference type="EMBL" id="KAL3077477.1"/>
    </source>
</evidence>
<dbReference type="NCBIfam" id="TIGR00231">
    <property type="entry name" value="small_GTP"/>
    <property type="match status" value="1"/>
</dbReference>
<dbReference type="EMBL" id="JBICCN010000326">
    <property type="protein sequence ID" value="KAL3077477.1"/>
    <property type="molecule type" value="Genomic_DNA"/>
</dbReference>
<evidence type="ECO:0000256" key="2">
    <source>
        <dbReference type="ARBA" id="ARBA00022741"/>
    </source>
</evidence>
<keyword evidence="2" id="KW-0547">Nucleotide-binding</keyword>
<dbReference type="SMART" id="SM00175">
    <property type="entry name" value="RAB"/>
    <property type="match status" value="1"/>
</dbReference>
<name>A0ABD2IHK3_HETSC</name>
<sequence>MRWHPNLAPPPISMTTLPLFHLLGGNETQGQMPKEESIHLKTICHLLLLIGRSSLSPTKANQPTIVIVPSLLAMSNLAMPSDDEGGRGEQMSLKVVLLGDNGTGKTAICCRFAQHAYPQKYTQTSGVDFYSRRIAMPRNVSVLLQLWDVGGHNLTSPAMLNTYIFGAQAVLFVYDVTNSQSFDHLTDWVSAVKKGGAQMEKPFCLALVGNKTDSEHQRAVKMDRHNKFADQNALSAFYVSAKTGDSIDLMFKKTTAEVLGIPLTKADQEWNVNVVQAQITTVDRSTNKRKQQQKAEEPRKENKVGAEANGAAEEKTATANESEKTIKKSTVCSLQ</sequence>
<dbReference type="SUPFAM" id="SSF52540">
    <property type="entry name" value="P-loop containing nucleoside triphosphate hydrolases"/>
    <property type="match status" value="1"/>
</dbReference>
<feature type="compositionally biased region" description="Basic and acidic residues" evidence="3">
    <location>
        <begin position="312"/>
        <end position="326"/>
    </location>
</feature>
<gene>
    <name evidence="4" type="ORF">niasHS_012183</name>
</gene>
<dbReference type="InterPro" id="IPR005225">
    <property type="entry name" value="Small_GTP-bd"/>
</dbReference>
<evidence type="ECO:0000256" key="1">
    <source>
        <dbReference type="ARBA" id="ARBA00006270"/>
    </source>
</evidence>
<dbReference type="InterPro" id="IPR001806">
    <property type="entry name" value="Small_GTPase"/>
</dbReference>
<dbReference type="FunFam" id="3.40.50.300:FF:001447">
    <property type="entry name" value="Ras-related protein Rab-1B"/>
    <property type="match status" value="1"/>
</dbReference>
<dbReference type="PANTHER" id="PTHR47978">
    <property type="match status" value="1"/>
</dbReference>
<dbReference type="InterPro" id="IPR027417">
    <property type="entry name" value="P-loop_NTPase"/>
</dbReference>
<dbReference type="AlphaFoldDB" id="A0ABD2IHK3"/>
<protein>
    <submittedName>
        <fullName evidence="4">Uncharacterized protein</fullName>
    </submittedName>
</protein>
<proteinExistence type="inferred from homology"/>